<comment type="caution">
    <text evidence="1">The sequence shown here is derived from an EMBL/GenBank/DDBJ whole genome shotgun (WGS) entry which is preliminary data.</text>
</comment>
<dbReference type="EMBL" id="VIKR01000002">
    <property type="protein sequence ID" value="TQV75120.1"/>
    <property type="molecule type" value="Genomic_DNA"/>
</dbReference>
<keyword evidence="2" id="KW-1185">Reference proteome</keyword>
<dbReference type="PROSITE" id="PS51257">
    <property type="entry name" value="PROKAR_LIPOPROTEIN"/>
    <property type="match status" value="1"/>
</dbReference>
<dbReference type="AlphaFoldDB" id="A0A545TD27"/>
<dbReference type="Proteomes" id="UP000317839">
    <property type="component" value="Unassembled WGS sequence"/>
</dbReference>
<organism evidence="1 2">
    <name type="scientific">Aliikangiella marina</name>
    <dbReference type="NCBI Taxonomy" id="1712262"/>
    <lineage>
        <taxon>Bacteria</taxon>
        <taxon>Pseudomonadati</taxon>
        <taxon>Pseudomonadota</taxon>
        <taxon>Gammaproteobacteria</taxon>
        <taxon>Oceanospirillales</taxon>
        <taxon>Pleioneaceae</taxon>
        <taxon>Aliikangiella</taxon>
    </lineage>
</organism>
<reference evidence="1 2" key="1">
    <citation type="submission" date="2019-06" db="EMBL/GenBank/DDBJ databases">
        <title>Draft genome of Aliikangiella marina GYP-15.</title>
        <authorList>
            <person name="Wang G."/>
        </authorList>
    </citation>
    <scope>NUCLEOTIDE SEQUENCE [LARGE SCALE GENOMIC DNA]</scope>
    <source>
        <strain evidence="1 2">GYP-15</strain>
    </source>
</reference>
<dbReference type="Pfam" id="PF09826">
    <property type="entry name" value="Beta_propel"/>
    <property type="match status" value="1"/>
</dbReference>
<dbReference type="OrthoDB" id="9778998at2"/>
<dbReference type="InterPro" id="IPR019198">
    <property type="entry name" value="Beta_propeller_containing"/>
</dbReference>
<evidence type="ECO:0000313" key="1">
    <source>
        <dbReference type="EMBL" id="TQV75120.1"/>
    </source>
</evidence>
<protein>
    <recommendedName>
        <fullName evidence="3">Beta-propeller domain-containing protein</fullName>
    </recommendedName>
</protein>
<name>A0A545TD27_9GAMM</name>
<gene>
    <name evidence="1" type="ORF">FLL45_09285</name>
</gene>
<evidence type="ECO:0008006" key="3">
    <source>
        <dbReference type="Google" id="ProtNLM"/>
    </source>
</evidence>
<dbReference type="RefSeq" id="WP_142941737.1">
    <property type="nucleotide sequence ID" value="NZ_VIKR01000002.1"/>
</dbReference>
<evidence type="ECO:0000313" key="2">
    <source>
        <dbReference type="Proteomes" id="UP000317839"/>
    </source>
</evidence>
<proteinExistence type="predicted"/>
<accession>A0A545TD27</accession>
<sequence>MVNRKNFRSNRQSIKSMLAAVGIATLISACGGDDEKLNIDYSELKLAKIKDQPLAITSQGNFERYLKNGIRLRLGSSIYEPDMLASPADGGAVETQFSTTNVHEIGVDEDDRLKYNGEHLFLMEDGYFPLSSPELSQRIRIMATNPETADASEVAMIENSGDNLPFSGMYLHELADSDYLVSISASRFYAWNSFFIDSYWSWGSGKTQIQIHDVTTPENPALDWQIEIEGSLEGSRRIGNKLYLITRYVPNIEALNNNAQTDDEKRQNELLIRNTPISDLLPHYQINNGGIRSLVGPQDCFVTQEIDQNEGYADVITLTSIDLDSRGIESSVCLNANVSGIYSSTESLYIGSSGPVDWLGGSDGTSIHKFSLTEQGVNYRGSGWTEGFMGWSDPAFRMNEHQGYLRMVTTFWENGERKHRLSVFEETTNNQLAVVAMLPNSDNPAPIGKPGEDIFAVRFVEDKAYIITFLRIDPLYQIDLSDPLNPVIASELEMPGFARYLHPLADGWLLGIGQDVENDIPRGVKLELYDLRDPNNPQVKDTIKVGDIGSWTEALNDLRAISFLPISQDVRQLALPIDRYEAGSAAGNSGWIHSGLYTFEISGFNSGELSLSHSGTMITESRDENTTYPRHWQRGRSTLTPDSIYFYRGNQLWSARQNDIENVIGPH</sequence>